<name>A0A8J2YQQ7_9PROT</name>
<dbReference type="GO" id="GO:0003824">
    <property type="term" value="F:catalytic activity"/>
    <property type="evidence" value="ECO:0007669"/>
    <property type="project" value="InterPro"/>
</dbReference>
<reference evidence="2" key="2">
    <citation type="submission" date="2020-09" db="EMBL/GenBank/DDBJ databases">
        <authorList>
            <person name="Sun Q."/>
            <person name="Zhou Y."/>
        </authorList>
    </citation>
    <scope>NUCLEOTIDE SEQUENCE</scope>
    <source>
        <strain evidence="2">CGMCC 1.15725</strain>
    </source>
</reference>
<feature type="domain" description="Amidase" evidence="1">
    <location>
        <begin position="28"/>
        <end position="440"/>
    </location>
</feature>
<comment type="caution">
    <text evidence="2">The sequence shown here is derived from an EMBL/GenBank/DDBJ whole genome shotgun (WGS) entry which is preliminary data.</text>
</comment>
<dbReference type="RefSeq" id="WP_189041953.1">
    <property type="nucleotide sequence ID" value="NZ_BMJQ01000001.1"/>
</dbReference>
<evidence type="ECO:0000313" key="3">
    <source>
        <dbReference type="Proteomes" id="UP000646365"/>
    </source>
</evidence>
<dbReference type="Gene3D" id="3.90.1300.10">
    <property type="entry name" value="Amidase signature (AS) domain"/>
    <property type="match status" value="1"/>
</dbReference>
<dbReference type="NCBIfam" id="NF005460">
    <property type="entry name" value="PRK07056.1"/>
    <property type="match status" value="1"/>
</dbReference>
<dbReference type="PANTHER" id="PTHR11895">
    <property type="entry name" value="TRANSAMIDASE"/>
    <property type="match status" value="1"/>
</dbReference>
<dbReference type="InterPro" id="IPR000120">
    <property type="entry name" value="Amidase"/>
</dbReference>
<dbReference type="PANTHER" id="PTHR11895:SF176">
    <property type="entry name" value="AMIDASE AMID-RELATED"/>
    <property type="match status" value="1"/>
</dbReference>
<dbReference type="InterPro" id="IPR020556">
    <property type="entry name" value="Amidase_CS"/>
</dbReference>
<sequence>MSALSPNRLPTLAGLAADLAAGRTTSVELVEAALARIEDPAGEGARTYTKTYAAAARAAAAASDRLRALGQVPSPLAGLPISIKDLFDVAGEVTLAGSVALDDRPPAAADAPIVRRLRAAGAVIIGKTNMVEFAYSGLGLNPHYGTPGNPFDRARVPGGSSSGAGVSVADGMAAAAIGTDTGGSVRIPAAFCGLAGFKPTQRRVTREGAIPLSTSLDSIGPLAASVACCALVDAILAGEAPTSLAQLPLAGLRLAVPQHVVLDGLAPVVATAFGRAVRRLADAGARIVEAPMAVLGRVLDIYQLGGVAAPEAYAWHRALIARAGHRYDPRVRSRLEAASGTSAADYIAAREFRAARIAEFDAETRPFDAVLAPTIAVPPPRQDEVAADADYMRLNGVVLRNTTIFNLLDRCALSLPIQAPGELPVGLMLVGETGQDRRLLAVGQAVEGALAA</sequence>
<dbReference type="Pfam" id="PF01425">
    <property type="entry name" value="Amidase"/>
    <property type="match status" value="1"/>
</dbReference>
<proteinExistence type="predicted"/>
<evidence type="ECO:0000259" key="1">
    <source>
        <dbReference type="Pfam" id="PF01425"/>
    </source>
</evidence>
<evidence type="ECO:0000313" key="2">
    <source>
        <dbReference type="EMBL" id="GGF01915.1"/>
    </source>
</evidence>
<organism evidence="2 3">
    <name type="scientific">Aliidongia dinghuensis</name>
    <dbReference type="NCBI Taxonomy" id="1867774"/>
    <lineage>
        <taxon>Bacteria</taxon>
        <taxon>Pseudomonadati</taxon>
        <taxon>Pseudomonadota</taxon>
        <taxon>Alphaproteobacteria</taxon>
        <taxon>Rhodospirillales</taxon>
        <taxon>Dongiaceae</taxon>
        <taxon>Aliidongia</taxon>
    </lineage>
</organism>
<dbReference type="InterPro" id="IPR023631">
    <property type="entry name" value="Amidase_dom"/>
</dbReference>
<gene>
    <name evidence="2" type="ORF">GCM10011611_04270</name>
</gene>
<protein>
    <submittedName>
        <fullName evidence="2">Amidase</fullName>
    </submittedName>
</protein>
<reference evidence="2" key="1">
    <citation type="journal article" date="2014" name="Int. J. Syst. Evol. Microbiol.">
        <title>Complete genome sequence of Corynebacterium casei LMG S-19264T (=DSM 44701T), isolated from a smear-ripened cheese.</title>
        <authorList>
            <consortium name="US DOE Joint Genome Institute (JGI-PGF)"/>
            <person name="Walter F."/>
            <person name="Albersmeier A."/>
            <person name="Kalinowski J."/>
            <person name="Ruckert C."/>
        </authorList>
    </citation>
    <scope>NUCLEOTIDE SEQUENCE</scope>
    <source>
        <strain evidence="2">CGMCC 1.15725</strain>
    </source>
</reference>
<keyword evidence="3" id="KW-1185">Reference proteome</keyword>
<dbReference type="AlphaFoldDB" id="A0A8J2YQQ7"/>
<dbReference type="EMBL" id="BMJQ01000001">
    <property type="protein sequence ID" value="GGF01915.1"/>
    <property type="molecule type" value="Genomic_DNA"/>
</dbReference>
<dbReference type="Proteomes" id="UP000646365">
    <property type="component" value="Unassembled WGS sequence"/>
</dbReference>
<dbReference type="PROSITE" id="PS00571">
    <property type="entry name" value="AMIDASES"/>
    <property type="match status" value="1"/>
</dbReference>
<dbReference type="InterPro" id="IPR036928">
    <property type="entry name" value="AS_sf"/>
</dbReference>
<dbReference type="SUPFAM" id="SSF75304">
    <property type="entry name" value="Amidase signature (AS) enzymes"/>
    <property type="match status" value="1"/>
</dbReference>
<accession>A0A8J2YQQ7</accession>